<feature type="transmembrane region" description="Helical" evidence="5">
    <location>
        <begin position="102"/>
        <end position="119"/>
    </location>
</feature>
<comment type="caution">
    <text evidence="7">The sequence shown here is derived from an EMBL/GenBank/DDBJ whole genome shotgun (WGS) entry which is preliminary data.</text>
</comment>
<evidence type="ECO:0000256" key="2">
    <source>
        <dbReference type="ARBA" id="ARBA00022692"/>
    </source>
</evidence>
<dbReference type="AlphaFoldDB" id="A0A2P8CAC8"/>
<evidence type="ECO:0000313" key="6">
    <source>
        <dbReference type="EMBL" id="GET22521.1"/>
    </source>
</evidence>
<evidence type="ECO:0000313" key="9">
    <source>
        <dbReference type="Proteomes" id="UP000396862"/>
    </source>
</evidence>
<dbReference type="GO" id="GO:0016020">
    <property type="term" value="C:membrane"/>
    <property type="evidence" value="ECO:0007669"/>
    <property type="project" value="UniProtKB-SubCell"/>
</dbReference>
<reference evidence="6 9" key="2">
    <citation type="submission" date="2019-10" db="EMBL/GenBank/DDBJ databases">
        <title>Prolixibacter strains distinguished by the presence of nitrate reductase genes were adept at nitrate-dependent anaerobic corrosion of metallic iron and carbon steel.</title>
        <authorList>
            <person name="Iino T."/>
            <person name="Shono N."/>
            <person name="Ito K."/>
            <person name="Nakamura R."/>
            <person name="Sueoka K."/>
            <person name="Harayama S."/>
            <person name="Ohkuma M."/>
        </authorList>
    </citation>
    <scope>NUCLEOTIDE SEQUENCE [LARGE SCALE GENOMIC DNA]</scope>
    <source>
        <strain evidence="6 9">MIC1-1</strain>
    </source>
</reference>
<evidence type="ECO:0000256" key="1">
    <source>
        <dbReference type="ARBA" id="ARBA00004141"/>
    </source>
</evidence>
<dbReference type="EMBL" id="PYGC01000007">
    <property type="protein sequence ID" value="PSK81924.1"/>
    <property type="molecule type" value="Genomic_DNA"/>
</dbReference>
<evidence type="ECO:0000313" key="7">
    <source>
        <dbReference type="EMBL" id="PSK81924.1"/>
    </source>
</evidence>
<accession>A0A2P8CAC8</accession>
<keyword evidence="2 5" id="KW-0812">Transmembrane</keyword>
<dbReference type="Proteomes" id="UP000240621">
    <property type="component" value="Unassembled WGS sequence"/>
</dbReference>
<protein>
    <submittedName>
        <fullName evidence="7">Thiosulfate dehydrogenase [quinone] large subunit</fullName>
    </submittedName>
</protein>
<comment type="subcellular location">
    <subcellularLocation>
        <location evidence="1">Membrane</location>
        <topology evidence="1">Multi-pass membrane protein</topology>
    </subcellularLocation>
</comment>
<keyword evidence="3 5" id="KW-1133">Transmembrane helix</keyword>
<evidence type="ECO:0000256" key="3">
    <source>
        <dbReference type="ARBA" id="ARBA00022989"/>
    </source>
</evidence>
<keyword evidence="9" id="KW-1185">Reference proteome</keyword>
<dbReference type="Proteomes" id="UP000396862">
    <property type="component" value="Unassembled WGS sequence"/>
</dbReference>
<reference evidence="7 8" key="1">
    <citation type="submission" date="2018-03" db="EMBL/GenBank/DDBJ databases">
        <title>Genomic Encyclopedia of Archaeal and Bacterial Type Strains, Phase II (KMG-II): from individual species to whole genera.</title>
        <authorList>
            <person name="Goeker M."/>
        </authorList>
    </citation>
    <scope>NUCLEOTIDE SEQUENCE [LARGE SCALE GENOMIC DNA]</scope>
    <source>
        <strain evidence="7 8">DSM 27267</strain>
    </source>
</reference>
<organism evidence="7 8">
    <name type="scientific">Prolixibacter denitrificans</name>
    <dbReference type="NCBI Taxonomy" id="1541063"/>
    <lineage>
        <taxon>Bacteria</taxon>
        <taxon>Pseudomonadati</taxon>
        <taxon>Bacteroidota</taxon>
        <taxon>Bacteroidia</taxon>
        <taxon>Marinilabiliales</taxon>
        <taxon>Prolixibacteraceae</taxon>
        <taxon>Prolixibacter</taxon>
    </lineage>
</organism>
<dbReference type="EMBL" id="BLAU01000001">
    <property type="protein sequence ID" value="GET22521.1"/>
    <property type="molecule type" value="Genomic_DNA"/>
</dbReference>
<dbReference type="OrthoDB" id="1429638at2"/>
<feature type="transmembrane region" description="Helical" evidence="5">
    <location>
        <begin position="76"/>
        <end position="95"/>
    </location>
</feature>
<dbReference type="RefSeq" id="WP_106542735.1">
    <property type="nucleotide sequence ID" value="NZ_BLAU01000001.1"/>
</dbReference>
<sequence length="160" mass="17872">MSNPNQKLTNAQVTALLILRVVIGWHFLYEGITKLLNPNWTSVGYLMDSKGFLSGFYHSLAASPKLLPVIDALNEWGLVLIGTALILGLFTRWAIYGGMLLLAMYYFSHPPFIGLKYALPSEGSYLLIDKVVIEFFAMWALSLFPAGKIIGFDRLLVKTK</sequence>
<dbReference type="Pfam" id="PF07681">
    <property type="entry name" value="DoxX"/>
    <property type="match status" value="1"/>
</dbReference>
<evidence type="ECO:0000256" key="5">
    <source>
        <dbReference type="SAM" id="Phobius"/>
    </source>
</evidence>
<evidence type="ECO:0000256" key="4">
    <source>
        <dbReference type="ARBA" id="ARBA00023136"/>
    </source>
</evidence>
<dbReference type="InterPro" id="IPR032808">
    <property type="entry name" value="DoxX"/>
</dbReference>
<name>A0A2P8CAC8_9BACT</name>
<feature type="transmembrane region" description="Helical" evidence="5">
    <location>
        <begin position="131"/>
        <end position="151"/>
    </location>
</feature>
<evidence type="ECO:0000313" key="8">
    <source>
        <dbReference type="Proteomes" id="UP000240621"/>
    </source>
</evidence>
<feature type="transmembrane region" description="Helical" evidence="5">
    <location>
        <begin position="12"/>
        <end position="29"/>
    </location>
</feature>
<proteinExistence type="predicted"/>
<gene>
    <name evidence="7" type="ORF">CLV93_10731</name>
    <name evidence="6" type="ORF">JCM18694_27670</name>
</gene>
<keyword evidence="4 5" id="KW-0472">Membrane</keyword>